<accession>A0A5A9NVV3</accession>
<comment type="caution">
    <text evidence="6">The sequence shown here is derived from an EMBL/GenBank/DDBJ whole genome shotgun (WGS) entry which is preliminary data.</text>
</comment>
<organism evidence="6 7">
    <name type="scientific">Triplophysa tibetana</name>
    <dbReference type="NCBI Taxonomy" id="1572043"/>
    <lineage>
        <taxon>Eukaryota</taxon>
        <taxon>Metazoa</taxon>
        <taxon>Chordata</taxon>
        <taxon>Craniata</taxon>
        <taxon>Vertebrata</taxon>
        <taxon>Euteleostomi</taxon>
        <taxon>Actinopterygii</taxon>
        <taxon>Neopterygii</taxon>
        <taxon>Teleostei</taxon>
        <taxon>Ostariophysi</taxon>
        <taxon>Cypriniformes</taxon>
        <taxon>Nemacheilidae</taxon>
        <taxon>Triplophysa</taxon>
    </lineage>
</organism>
<evidence type="ECO:0000256" key="2">
    <source>
        <dbReference type="ARBA" id="ARBA00022481"/>
    </source>
</evidence>
<evidence type="ECO:0000256" key="3">
    <source>
        <dbReference type="ARBA" id="ARBA00023097"/>
    </source>
</evidence>
<dbReference type="FunFam" id="3.30.420.40:FF:000050">
    <property type="entry name" value="Actin, alpha skeletal muscle"/>
    <property type="match status" value="1"/>
</dbReference>
<reference evidence="6 7" key="1">
    <citation type="journal article" date="2019" name="Mol. Ecol. Resour.">
        <title>Chromosome-level genome assembly of Triplophysa tibetana, a fish adapted to the harsh high-altitude environment of the Tibetan Plateau.</title>
        <authorList>
            <person name="Yang X."/>
            <person name="Liu H."/>
            <person name="Ma Z."/>
            <person name="Zou Y."/>
            <person name="Zou M."/>
            <person name="Mao Y."/>
            <person name="Li X."/>
            <person name="Wang H."/>
            <person name="Chen T."/>
            <person name="Wang W."/>
            <person name="Yang R."/>
        </authorList>
    </citation>
    <scope>NUCLEOTIDE SEQUENCE [LARGE SCALE GENOMIC DNA]</scope>
    <source>
        <strain evidence="6">TTIB1903HZAU</strain>
        <tissue evidence="6">Muscle</tissue>
    </source>
</reference>
<gene>
    <name evidence="6" type="ORF">E1301_Tti005066</name>
</gene>
<evidence type="ECO:0000313" key="6">
    <source>
        <dbReference type="EMBL" id="KAA0712909.1"/>
    </source>
</evidence>
<dbReference type="InterPro" id="IPR043129">
    <property type="entry name" value="ATPase_NBD"/>
</dbReference>
<evidence type="ECO:0000313" key="7">
    <source>
        <dbReference type="Proteomes" id="UP000324632"/>
    </source>
</evidence>
<dbReference type="EMBL" id="SOYY01000013">
    <property type="protein sequence ID" value="KAA0712909.1"/>
    <property type="molecule type" value="Genomic_DNA"/>
</dbReference>
<evidence type="ECO:0000256" key="5">
    <source>
        <dbReference type="RuleBase" id="RU000487"/>
    </source>
</evidence>
<dbReference type="Pfam" id="PF00022">
    <property type="entry name" value="Actin"/>
    <property type="match status" value="2"/>
</dbReference>
<evidence type="ECO:0000256" key="1">
    <source>
        <dbReference type="ARBA" id="ARBA00006752"/>
    </source>
</evidence>
<proteinExistence type="inferred from homology"/>
<dbReference type="PROSITE" id="PS00432">
    <property type="entry name" value="ACTINS_2"/>
    <property type="match status" value="1"/>
</dbReference>
<dbReference type="InterPro" id="IPR004000">
    <property type="entry name" value="Actin"/>
</dbReference>
<dbReference type="SUPFAM" id="SSF53067">
    <property type="entry name" value="Actin-like ATPase domain"/>
    <property type="match status" value="2"/>
</dbReference>
<dbReference type="Gene3D" id="3.30.420.40">
    <property type="match status" value="2"/>
</dbReference>
<name>A0A5A9NVV3_9TELE</name>
<comment type="subunit">
    <text evidence="4">Polymerization of globular actin (G-actin) leads to a structural filament (F-actin) in the form of a two-stranded helix. Each actin can bind to 4 others.</text>
</comment>
<keyword evidence="3" id="KW-0558">Oxidation</keyword>
<comment type="similarity">
    <text evidence="1 5">Belongs to the actin family.</text>
</comment>
<dbReference type="InterPro" id="IPR004001">
    <property type="entry name" value="Actin_CS"/>
</dbReference>
<dbReference type="PRINTS" id="PR00190">
    <property type="entry name" value="ACTIN"/>
</dbReference>
<dbReference type="Proteomes" id="UP000324632">
    <property type="component" value="Chromosome 13"/>
</dbReference>
<evidence type="ECO:0000256" key="4">
    <source>
        <dbReference type="ARBA" id="ARBA00038582"/>
    </source>
</evidence>
<dbReference type="AlphaFoldDB" id="A0A5A9NVV3"/>
<dbReference type="CDD" id="cd13395">
    <property type="entry name" value="ASKHA_NBD_Arp4_ACTL6-like"/>
    <property type="match status" value="1"/>
</dbReference>
<keyword evidence="2" id="KW-0488">Methylation</keyword>
<protein>
    <submittedName>
        <fullName evidence="6">BRG1-associated factor A Actin-related protein Baf53a</fullName>
    </submittedName>
</protein>
<dbReference type="PANTHER" id="PTHR11937">
    <property type="entry name" value="ACTIN"/>
    <property type="match status" value="1"/>
</dbReference>
<keyword evidence="7" id="KW-1185">Reference proteome</keyword>
<sequence length="313" mass="34402">MVEITATDSTKDEVGALVFDMGSYSVRAGYAGEDCPKADFPTVIGVTLDREDGSAPMETDGEKKPSGTTYYIDTNQLRVPREQMEVMSPLKNGMIEDWDSFQGILDHTYKMHFKSEPSLHPVLMSEASWNTRAKREKLTELMFEHYNIPAFFLCKSAVLSAFANGRSTGLVLDSGSTHTTAIPVHDGYVLQQGIVKSPLAGDFMSMQCRELFQELGVEIVPPYVIASKGLSGNTMLGVGHVVTTSVGMCDIDIRPGLYGSVVVTGGNTLIQGFTDRLNRELSQKTPPGTFQQMWISKQEYEEGGKQCVDRKCP</sequence>
<dbReference type="SMART" id="SM00268">
    <property type="entry name" value="ACTIN"/>
    <property type="match status" value="1"/>
</dbReference>